<dbReference type="PANTHER" id="PTHR10815:SF5">
    <property type="entry name" value="METHYLATED-DNA--PROTEIN-CYSTEINE METHYLTRANSFERASE"/>
    <property type="match status" value="1"/>
</dbReference>
<dbReference type="HAMAP" id="MF_00772">
    <property type="entry name" value="OGT"/>
    <property type="match status" value="1"/>
</dbReference>
<keyword evidence="11" id="KW-1185">Reference proteome</keyword>
<protein>
    <recommendedName>
        <fullName evidence="8">Methylated-DNA--protein-cysteine methyltransferase</fullName>
        <ecNumber evidence="8">2.1.1.63</ecNumber>
    </recommendedName>
    <alternativeName>
        <fullName evidence="8">6-O-methylguanine-DNA methyltransferase</fullName>
        <shortName evidence="8">MGMT</shortName>
    </alternativeName>
    <alternativeName>
        <fullName evidence="8">O-6-methylguanine-DNA-alkyltransferase</fullName>
    </alternativeName>
</protein>
<proteinExistence type="inferred from homology"/>
<comment type="catalytic activity">
    <reaction evidence="7 8">
        <text>a 6-O-methyl-2'-deoxyguanosine in DNA + L-cysteinyl-[protein] = S-methyl-L-cysteinyl-[protein] + a 2'-deoxyguanosine in DNA</text>
        <dbReference type="Rhea" id="RHEA:24000"/>
        <dbReference type="Rhea" id="RHEA-COMP:10131"/>
        <dbReference type="Rhea" id="RHEA-COMP:10132"/>
        <dbReference type="Rhea" id="RHEA-COMP:11367"/>
        <dbReference type="Rhea" id="RHEA-COMP:11368"/>
        <dbReference type="ChEBI" id="CHEBI:29950"/>
        <dbReference type="ChEBI" id="CHEBI:82612"/>
        <dbReference type="ChEBI" id="CHEBI:85445"/>
        <dbReference type="ChEBI" id="CHEBI:85448"/>
        <dbReference type="EC" id="2.1.1.63"/>
    </reaction>
</comment>
<dbReference type="Gene3D" id="3.30.160.70">
    <property type="entry name" value="Methylated DNA-protein cysteine methyltransferase domain"/>
    <property type="match status" value="1"/>
</dbReference>
<evidence type="ECO:0000256" key="8">
    <source>
        <dbReference type="HAMAP-Rule" id="MF_00772"/>
    </source>
</evidence>
<comment type="caution">
    <text evidence="10">The sequence shown here is derived from an EMBL/GenBank/DDBJ whole genome shotgun (WGS) entry which is preliminary data.</text>
</comment>
<dbReference type="EMBL" id="JABSNM010000001">
    <property type="protein sequence ID" value="NRT54369.1"/>
    <property type="molecule type" value="Genomic_DNA"/>
</dbReference>
<keyword evidence="4 8" id="KW-0808">Transferase</keyword>
<dbReference type="Pfam" id="PF01035">
    <property type="entry name" value="DNA_binding_1"/>
    <property type="match status" value="1"/>
</dbReference>
<dbReference type="InterPro" id="IPR014048">
    <property type="entry name" value="MethylDNA_cys_MeTrfase_DNA-bd"/>
</dbReference>
<gene>
    <name evidence="10" type="ORF">HNQ01_000076</name>
</gene>
<dbReference type="EC" id="2.1.1.63" evidence="8"/>
<feature type="active site" description="Nucleophile; methyl group acceptor" evidence="8">
    <location>
        <position position="118"/>
    </location>
</feature>
<dbReference type="Proteomes" id="UP001516061">
    <property type="component" value="Unassembled WGS sequence"/>
</dbReference>
<sequence>MRADAQEQGPALSGAWFVGQRHFDGPAPHWIADERHPLLREAAAQILDWHGGRRQHFSLPIAPQGSAFQQQVWRALAEIPFGTTRTYGELAAALGRPAAARAVGAATGRNPLSLIVPCHRLVGRDGALTGYAGGLERKRALLDFERQRGHRPDA</sequence>
<dbReference type="GO" id="GO:0003908">
    <property type="term" value="F:methylated-DNA-[protein]-cysteine S-methyltransferase activity"/>
    <property type="evidence" value="ECO:0007669"/>
    <property type="project" value="UniProtKB-EC"/>
</dbReference>
<dbReference type="InterPro" id="IPR036217">
    <property type="entry name" value="MethylDNA_cys_MeTrfase_DNAb"/>
</dbReference>
<keyword evidence="5 8" id="KW-0227">DNA damage</keyword>
<dbReference type="PROSITE" id="PS00374">
    <property type="entry name" value="MGMT"/>
    <property type="match status" value="1"/>
</dbReference>
<dbReference type="InterPro" id="IPR036388">
    <property type="entry name" value="WH-like_DNA-bd_sf"/>
</dbReference>
<dbReference type="PANTHER" id="PTHR10815">
    <property type="entry name" value="METHYLATED-DNA--PROTEIN-CYSTEINE METHYLTRANSFERASE"/>
    <property type="match status" value="1"/>
</dbReference>
<evidence type="ECO:0000313" key="10">
    <source>
        <dbReference type="EMBL" id="NRT54369.1"/>
    </source>
</evidence>
<evidence type="ECO:0000256" key="5">
    <source>
        <dbReference type="ARBA" id="ARBA00022763"/>
    </source>
</evidence>
<comment type="similarity">
    <text evidence="8">Belongs to the MGMT family.</text>
</comment>
<comment type="miscellaneous">
    <text evidence="8">This enzyme catalyzes only one turnover and therefore is not strictly catalytic. According to one definition, an enzyme is a biocatalyst that acts repeatedly and over many reaction cycles.</text>
</comment>
<dbReference type="SUPFAM" id="SSF53155">
    <property type="entry name" value="Methylated DNA-protein cysteine methyltransferase domain"/>
    <property type="match status" value="1"/>
</dbReference>
<keyword evidence="3 8" id="KW-0489">Methyltransferase</keyword>
<evidence type="ECO:0000256" key="7">
    <source>
        <dbReference type="ARBA" id="ARBA00049348"/>
    </source>
</evidence>
<dbReference type="NCBIfam" id="TIGR00589">
    <property type="entry name" value="ogt"/>
    <property type="match status" value="1"/>
</dbReference>
<comment type="function">
    <text evidence="8">Involved in the cellular defense against the biological effects of O6-methylguanine (O6-MeG) and O4-methylthymine (O4-MeT) in DNA. Repairs the methylated nucleobase in DNA by stoichiometrically transferring the methyl group to a cysteine residue in the enzyme. This is a suicide reaction: the enzyme is irreversibly inactivated.</text>
</comment>
<dbReference type="Gene3D" id="1.10.10.10">
    <property type="entry name" value="Winged helix-like DNA-binding domain superfamily/Winged helix DNA-binding domain"/>
    <property type="match status" value="1"/>
</dbReference>
<name>A0ABX2FYQ0_9BURK</name>
<evidence type="ECO:0000256" key="2">
    <source>
        <dbReference type="ARBA" id="ARBA00022490"/>
    </source>
</evidence>
<reference evidence="10 11" key="1">
    <citation type="submission" date="2020-05" db="EMBL/GenBank/DDBJ databases">
        <title>Genomic Encyclopedia of Type Strains, Phase IV (KMG-V): Genome sequencing to study the core and pangenomes of soil and plant-associated prokaryotes.</title>
        <authorList>
            <person name="Whitman W."/>
        </authorList>
    </citation>
    <scope>NUCLEOTIDE SEQUENCE [LARGE SCALE GENOMIC DNA]</scope>
    <source>
        <strain evidence="10 11">C29</strain>
    </source>
</reference>
<dbReference type="RefSeq" id="WP_286180374.1">
    <property type="nucleotide sequence ID" value="NZ_JABSNM010000001.1"/>
</dbReference>
<evidence type="ECO:0000256" key="3">
    <source>
        <dbReference type="ARBA" id="ARBA00022603"/>
    </source>
</evidence>
<dbReference type="InterPro" id="IPR001497">
    <property type="entry name" value="MethylDNA_cys_MeTrfase_AS"/>
</dbReference>
<dbReference type="SUPFAM" id="SSF46767">
    <property type="entry name" value="Methylated DNA-protein cysteine methyltransferase, C-terminal domain"/>
    <property type="match status" value="1"/>
</dbReference>
<comment type="subcellular location">
    <subcellularLocation>
        <location evidence="8">Cytoplasm</location>
    </subcellularLocation>
</comment>
<evidence type="ECO:0000313" key="11">
    <source>
        <dbReference type="Proteomes" id="UP001516061"/>
    </source>
</evidence>
<evidence type="ECO:0000259" key="9">
    <source>
        <dbReference type="Pfam" id="PF01035"/>
    </source>
</evidence>
<evidence type="ECO:0000256" key="1">
    <source>
        <dbReference type="ARBA" id="ARBA00001286"/>
    </source>
</evidence>
<evidence type="ECO:0000256" key="6">
    <source>
        <dbReference type="ARBA" id="ARBA00023204"/>
    </source>
</evidence>
<keyword evidence="6 8" id="KW-0234">DNA repair</keyword>
<evidence type="ECO:0000256" key="4">
    <source>
        <dbReference type="ARBA" id="ARBA00022679"/>
    </source>
</evidence>
<dbReference type="CDD" id="cd06445">
    <property type="entry name" value="ATase"/>
    <property type="match status" value="1"/>
</dbReference>
<dbReference type="InterPro" id="IPR023546">
    <property type="entry name" value="MGMT"/>
</dbReference>
<feature type="domain" description="Methylated-DNA-[protein]-cysteine S-methyltransferase DNA binding" evidence="9">
    <location>
        <begin position="67"/>
        <end position="146"/>
    </location>
</feature>
<comment type="catalytic activity">
    <reaction evidence="1 8">
        <text>a 4-O-methyl-thymidine in DNA + L-cysteinyl-[protein] = a thymidine in DNA + S-methyl-L-cysteinyl-[protein]</text>
        <dbReference type="Rhea" id="RHEA:53428"/>
        <dbReference type="Rhea" id="RHEA-COMP:10131"/>
        <dbReference type="Rhea" id="RHEA-COMP:10132"/>
        <dbReference type="Rhea" id="RHEA-COMP:13555"/>
        <dbReference type="Rhea" id="RHEA-COMP:13556"/>
        <dbReference type="ChEBI" id="CHEBI:29950"/>
        <dbReference type="ChEBI" id="CHEBI:82612"/>
        <dbReference type="ChEBI" id="CHEBI:137386"/>
        <dbReference type="ChEBI" id="CHEBI:137387"/>
        <dbReference type="EC" id="2.1.1.63"/>
    </reaction>
</comment>
<accession>A0ABX2FYQ0</accession>
<organism evidence="10 11">
    <name type="scientific">Sphaerotilus uruguayifluvii</name>
    <dbReference type="NCBI Taxonomy" id="2735897"/>
    <lineage>
        <taxon>Bacteria</taxon>
        <taxon>Pseudomonadati</taxon>
        <taxon>Pseudomonadota</taxon>
        <taxon>Betaproteobacteria</taxon>
        <taxon>Burkholderiales</taxon>
        <taxon>Sphaerotilaceae</taxon>
        <taxon>Sphaerotilus</taxon>
    </lineage>
</organism>
<keyword evidence="2 8" id="KW-0963">Cytoplasm</keyword>
<dbReference type="GO" id="GO:0032259">
    <property type="term" value="P:methylation"/>
    <property type="evidence" value="ECO:0007669"/>
    <property type="project" value="UniProtKB-KW"/>
</dbReference>
<dbReference type="InterPro" id="IPR036631">
    <property type="entry name" value="MGMT_N_sf"/>
</dbReference>